<name>A0AAV5RL54_STABA</name>
<feature type="region of interest" description="Disordered" evidence="1">
    <location>
        <begin position="89"/>
        <end position="110"/>
    </location>
</feature>
<evidence type="ECO:0000256" key="1">
    <source>
        <dbReference type="SAM" id="MobiDB-lite"/>
    </source>
</evidence>
<gene>
    <name evidence="2" type="ORF">DASB73_030930</name>
</gene>
<accession>A0AAV5RL54</accession>
<comment type="caution">
    <text evidence="2">The sequence shown here is derived from an EMBL/GenBank/DDBJ whole genome shotgun (WGS) entry which is preliminary data.</text>
</comment>
<protein>
    <submittedName>
        <fullName evidence="2">Uncharacterized protein</fullName>
    </submittedName>
</protein>
<evidence type="ECO:0000313" key="3">
    <source>
        <dbReference type="Proteomes" id="UP001362899"/>
    </source>
</evidence>
<dbReference type="Proteomes" id="UP001362899">
    <property type="component" value="Unassembled WGS sequence"/>
</dbReference>
<keyword evidence="3" id="KW-1185">Reference proteome</keyword>
<sequence length="110" mass="12108">MLKVLKRPSLPVFFLASVASSELMWIIRSDAKLEDIAQRTEAAKIRLQDSVTNKPSTNKTASSDLTSLTNLANPDSKILHEITEKLDAEDSNWATAPGQKVSDQPKSGWI</sequence>
<feature type="compositionally biased region" description="Polar residues" evidence="1">
    <location>
        <begin position="101"/>
        <end position="110"/>
    </location>
</feature>
<dbReference type="AlphaFoldDB" id="A0AAV5RL54"/>
<dbReference type="EMBL" id="BTGC01000008">
    <property type="protein sequence ID" value="GMM52130.1"/>
    <property type="molecule type" value="Genomic_DNA"/>
</dbReference>
<proteinExistence type="predicted"/>
<organism evidence="2 3">
    <name type="scientific">Starmerella bacillaris</name>
    <name type="common">Yeast</name>
    <name type="synonym">Candida zemplinina</name>
    <dbReference type="NCBI Taxonomy" id="1247836"/>
    <lineage>
        <taxon>Eukaryota</taxon>
        <taxon>Fungi</taxon>
        <taxon>Dikarya</taxon>
        <taxon>Ascomycota</taxon>
        <taxon>Saccharomycotina</taxon>
        <taxon>Dipodascomycetes</taxon>
        <taxon>Dipodascales</taxon>
        <taxon>Trichomonascaceae</taxon>
        <taxon>Starmerella</taxon>
    </lineage>
</organism>
<reference evidence="2 3" key="1">
    <citation type="journal article" date="2023" name="Elife">
        <title>Identification of key yeast species and microbe-microbe interactions impacting larval growth of Drosophila in the wild.</title>
        <authorList>
            <person name="Mure A."/>
            <person name="Sugiura Y."/>
            <person name="Maeda R."/>
            <person name="Honda K."/>
            <person name="Sakurai N."/>
            <person name="Takahashi Y."/>
            <person name="Watada M."/>
            <person name="Katoh T."/>
            <person name="Gotoh A."/>
            <person name="Gotoh Y."/>
            <person name="Taniguchi I."/>
            <person name="Nakamura K."/>
            <person name="Hayashi T."/>
            <person name="Katayama T."/>
            <person name="Uemura T."/>
            <person name="Hattori Y."/>
        </authorList>
    </citation>
    <scope>NUCLEOTIDE SEQUENCE [LARGE SCALE GENOMIC DNA]</scope>
    <source>
        <strain evidence="2 3">SB-73</strain>
    </source>
</reference>
<evidence type="ECO:0000313" key="2">
    <source>
        <dbReference type="EMBL" id="GMM52130.1"/>
    </source>
</evidence>